<dbReference type="RefSeq" id="XP_033685530.1">
    <property type="nucleotide sequence ID" value="XM_033833042.1"/>
</dbReference>
<dbReference type="OrthoDB" id="5275938at2759"/>
<gene>
    <name evidence="1" type="ORF">BU26DRAFT_562502</name>
</gene>
<evidence type="ECO:0008006" key="3">
    <source>
        <dbReference type="Google" id="ProtNLM"/>
    </source>
</evidence>
<organism evidence="1 2">
    <name type="scientific">Trematosphaeria pertusa</name>
    <dbReference type="NCBI Taxonomy" id="390896"/>
    <lineage>
        <taxon>Eukaryota</taxon>
        <taxon>Fungi</taxon>
        <taxon>Dikarya</taxon>
        <taxon>Ascomycota</taxon>
        <taxon>Pezizomycotina</taxon>
        <taxon>Dothideomycetes</taxon>
        <taxon>Pleosporomycetidae</taxon>
        <taxon>Pleosporales</taxon>
        <taxon>Massarineae</taxon>
        <taxon>Trematosphaeriaceae</taxon>
        <taxon>Trematosphaeria</taxon>
    </lineage>
</organism>
<dbReference type="Proteomes" id="UP000800094">
    <property type="component" value="Unassembled WGS sequence"/>
</dbReference>
<protein>
    <recommendedName>
        <fullName evidence="3">BTB domain-containing protein</fullName>
    </recommendedName>
</protein>
<dbReference type="EMBL" id="ML987193">
    <property type="protein sequence ID" value="KAF2250526.1"/>
    <property type="molecule type" value="Genomic_DNA"/>
</dbReference>
<sequence length="323" mass="35539">MPIPPSSPGGSPSTVILSKCGDVVLVPSKGNQAPGKLLVSSAFLRGASSVFDKMLDGRFAEGQALSSANPSEIPLPDDDFGCMLLLCMIIHLQTSDIPRRLDIIPLADFAILCDKYDCVDAVRPWSRVWVLELLPKPDVAGFEKLLMVAYALDLPDEFYKVTQSLIRDRTFSFDTEVASHGTDFLPLVVFARLQKGQKLYQHLAVAALNPDYVNQVLFSGCTHSKEVYCNYLIKLKSAGLWPTKALDLAEYRRRLSRIDSVANGSCNTYYCGCKRGTNIMSVVIEKVDHVLNSVTGMCLDCVYQAAMKGKEGECRLQHSEGAF</sequence>
<name>A0A6A6IJH1_9PLEO</name>
<dbReference type="InterPro" id="IPR011333">
    <property type="entry name" value="SKP1/BTB/POZ_sf"/>
</dbReference>
<evidence type="ECO:0000313" key="2">
    <source>
        <dbReference type="Proteomes" id="UP000800094"/>
    </source>
</evidence>
<dbReference type="GeneID" id="54586372"/>
<proteinExistence type="predicted"/>
<dbReference type="Gene3D" id="3.30.710.10">
    <property type="entry name" value="Potassium Channel Kv1.1, Chain A"/>
    <property type="match status" value="1"/>
</dbReference>
<evidence type="ECO:0000313" key="1">
    <source>
        <dbReference type="EMBL" id="KAF2250526.1"/>
    </source>
</evidence>
<reference evidence="1" key="1">
    <citation type="journal article" date="2020" name="Stud. Mycol.">
        <title>101 Dothideomycetes genomes: a test case for predicting lifestyles and emergence of pathogens.</title>
        <authorList>
            <person name="Haridas S."/>
            <person name="Albert R."/>
            <person name="Binder M."/>
            <person name="Bloem J."/>
            <person name="Labutti K."/>
            <person name="Salamov A."/>
            <person name="Andreopoulos B."/>
            <person name="Baker S."/>
            <person name="Barry K."/>
            <person name="Bills G."/>
            <person name="Bluhm B."/>
            <person name="Cannon C."/>
            <person name="Castanera R."/>
            <person name="Culley D."/>
            <person name="Daum C."/>
            <person name="Ezra D."/>
            <person name="Gonzalez J."/>
            <person name="Henrissat B."/>
            <person name="Kuo A."/>
            <person name="Liang C."/>
            <person name="Lipzen A."/>
            <person name="Lutzoni F."/>
            <person name="Magnuson J."/>
            <person name="Mondo S."/>
            <person name="Nolan M."/>
            <person name="Ohm R."/>
            <person name="Pangilinan J."/>
            <person name="Park H.-J."/>
            <person name="Ramirez L."/>
            <person name="Alfaro M."/>
            <person name="Sun H."/>
            <person name="Tritt A."/>
            <person name="Yoshinaga Y."/>
            <person name="Zwiers L.-H."/>
            <person name="Turgeon B."/>
            <person name="Goodwin S."/>
            <person name="Spatafora J."/>
            <person name="Crous P."/>
            <person name="Grigoriev I."/>
        </authorList>
    </citation>
    <scope>NUCLEOTIDE SEQUENCE</scope>
    <source>
        <strain evidence="1">CBS 122368</strain>
    </source>
</reference>
<accession>A0A6A6IJH1</accession>
<keyword evidence="2" id="KW-1185">Reference proteome</keyword>
<dbReference type="AlphaFoldDB" id="A0A6A6IJH1"/>